<feature type="domain" description="Lipid-binding serum glycoprotein C-terminal" evidence="1">
    <location>
        <begin position="189"/>
        <end position="384"/>
    </location>
</feature>
<protein>
    <submittedName>
        <fullName evidence="2">TENP protein</fullName>
    </submittedName>
</protein>
<dbReference type="Gene3D" id="3.15.20.10">
    <property type="entry name" value="Bactericidal permeability-increasing protein, domain 2"/>
    <property type="match status" value="1"/>
</dbReference>
<dbReference type="InterPro" id="IPR017943">
    <property type="entry name" value="Bactericidal_perm-incr_a/b_dom"/>
</dbReference>
<dbReference type="PANTHER" id="PTHR46019:SF4">
    <property type="entry name" value="BPI FOLD-CONTAINING FAMILY B MEMBER 4"/>
    <property type="match status" value="1"/>
</dbReference>
<evidence type="ECO:0000313" key="2">
    <source>
        <dbReference type="EMBL" id="NWX92827.1"/>
    </source>
</evidence>
<dbReference type="AlphaFoldDB" id="A0A7K7AAB6"/>
<sequence length="393" mass="41700">RNQIDSVKVVDLSLSLIPDAGLRLSIDADLGVVTAPSTSKVVRLSILADLQVERNPEGNLELSTTACKPTMEETQSTEEAERAVQLRGTAGAAARPVPPGSAAASLAALLPVPQICVEVSRLLILPNEQLASLTAQFPVTPSCQVRYVPLAAPVISEQGVTVSLQTTFVVAGVALPLPASPTPFTMPESASAAHLTLALSTHFYTSFFFALETVGAFNMTLMRRSRHGAPLTTVPPQMGSLFQEDRPVLLRVAFRSSPWVVLEEGSAALKLFLTAHVGVGSPDFQSILSMNVDMSAGLLLSVADVRMMVSAAAIEDMELSLAASDVGPVPAALLEELFVPALRDGVLARMNEVLSEGIYLPHASNFVYTDASVVIHKDYVLIPCNLRLQPRSG</sequence>
<keyword evidence="3" id="KW-1185">Reference proteome</keyword>
<dbReference type="Proteomes" id="UP000538817">
    <property type="component" value="Unassembled WGS sequence"/>
</dbReference>
<dbReference type="InterPro" id="IPR001124">
    <property type="entry name" value="Lipid-bd_serum_glycop_C"/>
</dbReference>
<feature type="non-terminal residue" evidence="2">
    <location>
        <position position="1"/>
    </location>
</feature>
<proteinExistence type="predicted"/>
<organism evidence="2 3">
    <name type="scientific">Nothoprocta pentlandii</name>
    <dbReference type="NCBI Taxonomy" id="2585814"/>
    <lineage>
        <taxon>Eukaryota</taxon>
        <taxon>Metazoa</taxon>
        <taxon>Chordata</taxon>
        <taxon>Craniata</taxon>
        <taxon>Vertebrata</taxon>
        <taxon>Euteleostomi</taxon>
        <taxon>Archelosauria</taxon>
        <taxon>Archosauria</taxon>
        <taxon>Dinosauria</taxon>
        <taxon>Saurischia</taxon>
        <taxon>Theropoda</taxon>
        <taxon>Coelurosauria</taxon>
        <taxon>Aves</taxon>
        <taxon>Palaeognathae</taxon>
        <taxon>Tinamiformes</taxon>
        <taxon>Tinamidae</taxon>
        <taxon>Nothoprocta</taxon>
    </lineage>
</organism>
<dbReference type="PANTHER" id="PTHR46019">
    <property type="entry name" value="BPI FOLD-CONTAINING FAMILY B MEMBER 4-RELATED"/>
    <property type="match status" value="1"/>
</dbReference>
<reference evidence="2 3" key="1">
    <citation type="submission" date="2019-09" db="EMBL/GenBank/DDBJ databases">
        <title>Bird 10,000 Genomes (B10K) Project - Family phase.</title>
        <authorList>
            <person name="Zhang G."/>
        </authorList>
    </citation>
    <scope>NUCLEOTIDE SEQUENCE [LARGE SCALE GENOMIC DNA]</scope>
    <source>
        <strain evidence="2">B10K-MSB-04</strain>
    </source>
</reference>
<dbReference type="SMART" id="SM00329">
    <property type="entry name" value="BPI2"/>
    <property type="match status" value="1"/>
</dbReference>
<name>A0A7K7AAB6_9AVES</name>
<dbReference type="InterPro" id="IPR051660">
    <property type="entry name" value="BPI_fold-BPI/LBP"/>
</dbReference>
<evidence type="ECO:0000313" key="3">
    <source>
        <dbReference type="Proteomes" id="UP000538817"/>
    </source>
</evidence>
<dbReference type="GO" id="GO:0008289">
    <property type="term" value="F:lipid binding"/>
    <property type="evidence" value="ECO:0007669"/>
    <property type="project" value="InterPro"/>
</dbReference>
<gene>
    <name evidence="2" type="primary">Tenp</name>
    <name evidence="2" type="ORF">NOTPEN_R08225</name>
</gene>
<dbReference type="SUPFAM" id="SSF55394">
    <property type="entry name" value="Bactericidal permeability-increasing protein, BPI"/>
    <property type="match status" value="1"/>
</dbReference>
<dbReference type="Pfam" id="PF02886">
    <property type="entry name" value="LBP_BPI_CETP_C"/>
    <property type="match status" value="1"/>
</dbReference>
<dbReference type="EMBL" id="VZSG01001182">
    <property type="protein sequence ID" value="NWX92827.1"/>
    <property type="molecule type" value="Genomic_DNA"/>
</dbReference>
<comment type="caution">
    <text evidence="2">The sequence shown here is derived from an EMBL/GenBank/DDBJ whole genome shotgun (WGS) entry which is preliminary data.</text>
</comment>
<accession>A0A7K7AAB6</accession>
<evidence type="ECO:0000259" key="1">
    <source>
        <dbReference type="SMART" id="SM00329"/>
    </source>
</evidence>
<feature type="non-terminal residue" evidence="2">
    <location>
        <position position="393"/>
    </location>
</feature>